<dbReference type="VEuPathDB" id="FungiDB:SAPIO_CDS8326"/>
<dbReference type="EMBL" id="JOWA01000121">
    <property type="protein sequence ID" value="KEZ40447.1"/>
    <property type="molecule type" value="Genomic_DNA"/>
</dbReference>
<dbReference type="OrthoDB" id="2011998at2759"/>
<comment type="similarity">
    <text evidence="4">Belongs to the Nudix hydrolase family.</text>
</comment>
<dbReference type="HOGENOM" id="CLU_106692_1_0_1"/>
<keyword evidence="2 4" id="KW-0378">Hydrolase</keyword>
<accession>A0A084FZD5</accession>
<dbReference type="Pfam" id="PF00293">
    <property type="entry name" value="NUDIX"/>
    <property type="match status" value="1"/>
</dbReference>
<dbReference type="PRINTS" id="PR00502">
    <property type="entry name" value="NUDIXFAMILY"/>
</dbReference>
<gene>
    <name evidence="6" type="ORF">SAPIO_CDS8326</name>
</gene>
<evidence type="ECO:0000259" key="5">
    <source>
        <dbReference type="PROSITE" id="PS51462"/>
    </source>
</evidence>
<dbReference type="PROSITE" id="PS00893">
    <property type="entry name" value="NUDIX_BOX"/>
    <property type="match status" value="1"/>
</dbReference>
<proteinExistence type="inferred from homology"/>
<reference evidence="6 7" key="1">
    <citation type="journal article" date="2014" name="Genome Announc.">
        <title>Draft genome sequence of the pathogenic fungus Scedosporium apiospermum.</title>
        <authorList>
            <person name="Vandeputte P."/>
            <person name="Ghamrawi S."/>
            <person name="Rechenmann M."/>
            <person name="Iltis A."/>
            <person name="Giraud S."/>
            <person name="Fleury M."/>
            <person name="Thornton C."/>
            <person name="Delhaes L."/>
            <person name="Meyer W."/>
            <person name="Papon N."/>
            <person name="Bouchara J.P."/>
        </authorList>
    </citation>
    <scope>NUCLEOTIDE SEQUENCE [LARGE SCALE GENOMIC DNA]</scope>
    <source>
        <strain evidence="6 7">IHEM 14462</strain>
    </source>
</reference>
<organism evidence="6 7">
    <name type="scientific">Pseudallescheria apiosperma</name>
    <name type="common">Scedosporium apiospermum</name>
    <dbReference type="NCBI Taxonomy" id="563466"/>
    <lineage>
        <taxon>Eukaryota</taxon>
        <taxon>Fungi</taxon>
        <taxon>Dikarya</taxon>
        <taxon>Ascomycota</taxon>
        <taxon>Pezizomycotina</taxon>
        <taxon>Sordariomycetes</taxon>
        <taxon>Hypocreomycetidae</taxon>
        <taxon>Microascales</taxon>
        <taxon>Microascaceae</taxon>
        <taxon>Scedosporium</taxon>
    </lineage>
</organism>
<protein>
    <submittedName>
        <fullName evidence="6">NUDIX domain-containing protein</fullName>
    </submittedName>
</protein>
<evidence type="ECO:0000256" key="4">
    <source>
        <dbReference type="RuleBase" id="RU003476"/>
    </source>
</evidence>
<dbReference type="OMA" id="EIHYTER"/>
<dbReference type="InterPro" id="IPR020084">
    <property type="entry name" value="NUDIX_hydrolase_CS"/>
</dbReference>
<feature type="domain" description="Nudix hydrolase" evidence="5">
    <location>
        <begin position="23"/>
        <end position="155"/>
    </location>
</feature>
<dbReference type="KEGG" id="sapo:SAPIO_CDS8326"/>
<dbReference type="PROSITE" id="PS51462">
    <property type="entry name" value="NUDIX"/>
    <property type="match status" value="1"/>
</dbReference>
<dbReference type="AlphaFoldDB" id="A0A084FZD5"/>
<dbReference type="GeneID" id="27727398"/>
<evidence type="ECO:0000313" key="7">
    <source>
        <dbReference type="Proteomes" id="UP000028545"/>
    </source>
</evidence>
<keyword evidence="3" id="KW-0460">Magnesium</keyword>
<dbReference type="PANTHER" id="PTHR43046">
    <property type="entry name" value="GDP-MANNOSE MANNOSYL HYDROLASE"/>
    <property type="match status" value="1"/>
</dbReference>
<evidence type="ECO:0000256" key="2">
    <source>
        <dbReference type="ARBA" id="ARBA00022801"/>
    </source>
</evidence>
<keyword evidence="7" id="KW-1185">Reference proteome</keyword>
<evidence type="ECO:0000256" key="3">
    <source>
        <dbReference type="ARBA" id="ARBA00022842"/>
    </source>
</evidence>
<dbReference type="PANTHER" id="PTHR43046:SF12">
    <property type="entry name" value="GDP-MANNOSE MANNOSYL HYDROLASE"/>
    <property type="match status" value="1"/>
</dbReference>
<dbReference type="RefSeq" id="XP_016640246.1">
    <property type="nucleotide sequence ID" value="XM_016789983.1"/>
</dbReference>
<dbReference type="InterPro" id="IPR000086">
    <property type="entry name" value="NUDIX_hydrolase_dom"/>
</dbReference>
<sequence>MASLKVTSDISTKTIGVKSPEIHYTERSAVRVVVKGSDNQVIIIKATKGSYYKLPGGGVEPGEDHRLAAKREVEEETGCKVQVLGDCIATTEEFRNDLHQVSYCYRAELLDKDGKPELTEDEVADGLSHEWASVKDALRQMSAVEPTSELGRFIKEIDIFLLTEASRLG</sequence>
<dbReference type="InterPro" id="IPR020476">
    <property type="entry name" value="Nudix_hydrolase"/>
</dbReference>
<dbReference type="Proteomes" id="UP000028545">
    <property type="component" value="Unassembled WGS sequence"/>
</dbReference>
<evidence type="ECO:0000256" key="1">
    <source>
        <dbReference type="ARBA" id="ARBA00001946"/>
    </source>
</evidence>
<evidence type="ECO:0000313" key="6">
    <source>
        <dbReference type="EMBL" id="KEZ40447.1"/>
    </source>
</evidence>
<comment type="cofactor">
    <cofactor evidence="1">
        <name>Mg(2+)</name>
        <dbReference type="ChEBI" id="CHEBI:18420"/>
    </cofactor>
</comment>
<name>A0A084FZD5_PSEDA</name>
<dbReference type="InterPro" id="IPR015797">
    <property type="entry name" value="NUDIX_hydrolase-like_dom_sf"/>
</dbReference>
<dbReference type="GO" id="GO:0016787">
    <property type="term" value="F:hydrolase activity"/>
    <property type="evidence" value="ECO:0007669"/>
    <property type="project" value="UniProtKB-KW"/>
</dbReference>
<comment type="caution">
    <text evidence="6">The sequence shown here is derived from an EMBL/GenBank/DDBJ whole genome shotgun (WGS) entry which is preliminary data.</text>
</comment>
<dbReference type="SUPFAM" id="SSF55811">
    <property type="entry name" value="Nudix"/>
    <property type="match status" value="1"/>
</dbReference>
<dbReference type="Gene3D" id="3.90.79.10">
    <property type="entry name" value="Nucleoside Triphosphate Pyrophosphohydrolase"/>
    <property type="match status" value="1"/>
</dbReference>